<keyword evidence="3" id="KW-1185">Reference proteome</keyword>
<keyword evidence="1" id="KW-0472">Membrane</keyword>
<comment type="caution">
    <text evidence="2">The sequence shown here is derived from an EMBL/GenBank/DDBJ whole genome shotgun (WGS) entry which is preliminary data.</text>
</comment>
<gene>
    <name evidence="2" type="ORF">ACFOMD_11920</name>
</gene>
<keyword evidence="1" id="KW-1133">Transmembrane helix</keyword>
<proteinExistence type="predicted"/>
<name>A0ABV7XCY7_9SPHN</name>
<accession>A0ABV7XCY7</accession>
<dbReference type="Proteomes" id="UP001595615">
    <property type="component" value="Unassembled WGS sequence"/>
</dbReference>
<sequence>MSGLKRGLFIGLVLAAIIFFLPDGVLGAITVGIGLASVLPAAAPPLGMTARGLLAFAAFLPAFLLTLWLIRRRRNEWDVDDDYEPAPLSAAEQMDSGETITEPAYAPPLAPPAVYPAPEVIAPVAPARLAAAPSDLDDRLSRIEAALAALPGQIGGGDVLARVEALEAQISERLAAIDGRLAMQGVQGSVGGLRKPANAEKTIADIRRSIEGGGN</sequence>
<dbReference type="RefSeq" id="WP_380861619.1">
    <property type="nucleotide sequence ID" value="NZ_JBHRXV010000010.1"/>
</dbReference>
<organism evidence="2 3">
    <name type="scientific">Sphingoaurantiacus capsulatus</name>
    <dbReference type="NCBI Taxonomy" id="1771310"/>
    <lineage>
        <taxon>Bacteria</taxon>
        <taxon>Pseudomonadati</taxon>
        <taxon>Pseudomonadota</taxon>
        <taxon>Alphaproteobacteria</taxon>
        <taxon>Sphingomonadales</taxon>
        <taxon>Sphingosinicellaceae</taxon>
        <taxon>Sphingoaurantiacus</taxon>
    </lineage>
</organism>
<protein>
    <submittedName>
        <fullName evidence="2">Uncharacterized protein</fullName>
    </submittedName>
</protein>
<evidence type="ECO:0000256" key="1">
    <source>
        <dbReference type="SAM" id="Phobius"/>
    </source>
</evidence>
<reference evidence="3" key="1">
    <citation type="journal article" date="2019" name="Int. J. Syst. Evol. Microbiol.">
        <title>The Global Catalogue of Microorganisms (GCM) 10K type strain sequencing project: providing services to taxonomists for standard genome sequencing and annotation.</title>
        <authorList>
            <consortium name="The Broad Institute Genomics Platform"/>
            <consortium name="The Broad Institute Genome Sequencing Center for Infectious Disease"/>
            <person name="Wu L."/>
            <person name="Ma J."/>
        </authorList>
    </citation>
    <scope>NUCLEOTIDE SEQUENCE [LARGE SCALE GENOMIC DNA]</scope>
    <source>
        <strain evidence="3">KCTC 42644</strain>
    </source>
</reference>
<evidence type="ECO:0000313" key="2">
    <source>
        <dbReference type="EMBL" id="MFC3713285.1"/>
    </source>
</evidence>
<feature type="transmembrane region" description="Helical" evidence="1">
    <location>
        <begin position="51"/>
        <end position="70"/>
    </location>
</feature>
<dbReference type="EMBL" id="JBHRXV010000010">
    <property type="protein sequence ID" value="MFC3713285.1"/>
    <property type="molecule type" value="Genomic_DNA"/>
</dbReference>
<keyword evidence="1" id="KW-0812">Transmembrane</keyword>
<evidence type="ECO:0000313" key="3">
    <source>
        <dbReference type="Proteomes" id="UP001595615"/>
    </source>
</evidence>